<comment type="caution">
    <text evidence="1">The sequence shown here is derived from an EMBL/GenBank/DDBJ whole genome shotgun (WGS) entry which is preliminary data.</text>
</comment>
<dbReference type="AlphaFoldDB" id="A0A7J7WDE1"/>
<proteinExistence type="predicted"/>
<evidence type="ECO:0000313" key="1">
    <source>
        <dbReference type="EMBL" id="KAF6335383.1"/>
    </source>
</evidence>
<reference evidence="1 2" key="1">
    <citation type="journal article" date="2020" name="Nature">
        <title>Six reference-quality genomes reveal evolution of bat adaptations.</title>
        <authorList>
            <person name="Jebb D."/>
            <person name="Huang Z."/>
            <person name="Pippel M."/>
            <person name="Hughes G.M."/>
            <person name="Lavrichenko K."/>
            <person name="Devanna P."/>
            <person name="Winkler S."/>
            <person name="Jermiin L.S."/>
            <person name="Skirmuntt E.C."/>
            <person name="Katzourakis A."/>
            <person name="Burkitt-Gray L."/>
            <person name="Ray D.A."/>
            <person name="Sullivan K.A.M."/>
            <person name="Roscito J.G."/>
            <person name="Kirilenko B.M."/>
            <person name="Davalos L.M."/>
            <person name="Corthals A.P."/>
            <person name="Power M.L."/>
            <person name="Jones G."/>
            <person name="Ransome R.D."/>
            <person name="Dechmann D.K.N."/>
            <person name="Locatelli A.G."/>
            <person name="Puechmaille S.J."/>
            <person name="Fedrigo O."/>
            <person name="Jarvis E.D."/>
            <person name="Hiller M."/>
            <person name="Vernes S.C."/>
            <person name="Myers E.W."/>
            <person name="Teeling E.C."/>
        </authorList>
    </citation>
    <scope>NUCLEOTIDE SEQUENCE [LARGE SCALE GENOMIC DNA]</scope>
    <source>
        <strain evidence="1">MPipKuh1</strain>
        <tissue evidence="1">Flight muscle</tissue>
    </source>
</reference>
<keyword evidence="2" id="KW-1185">Reference proteome</keyword>
<evidence type="ECO:0000313" key="2">
    <source>
        <dbReference type="Proteomes" id="UP000558488"/>
    </source>
</evidence>
<gene>
    <name evidence="1" type="ORF">mPipKuh1_008066</name>
</gene>
<accession>A0A7J7WDE1</accession>
<organism evidence="1 2">
    <name type="scientific">Pipistrellus kuhlii</name>
    <name type="common">Kuhl's pipistrelle</name>
    <dbReference type="NCBI Taxonomy" id="59472"/>
    <lineage>
        <taxon>Eukaryota</taxon>
        <taxon>Metazoa</taxon>
        <taxon>Chordata</taxon>
        <taxon>Craniata</taxon>
        <taxon>Vertebrata</taxon>
        <taxon>Euteleostomi</taxon>
        <taxon>Mammalia</taxon>
        <taxon>Eutheria</taxon>
        <taxon>Laurasiatheria</taxon>
        <taxon>Chiroptera</taxon>
        <taxon>Yangochiroptera</taxon>
        <taxon>Vespertilionidae</taxon>
        <taxon>Pipistrellus</taxon>
    </lineage>
</organism>
<protein>
    <submittedName>
        <fullName evidence="1">Uncharacterized protein</fullName>
    </submittedName>
</protein>
<dbReference type="EMBL" id="JACAGB010000011">
    <property type="protein sequence ID" value="KAF6335383.1"/>
    <property type="molecule type" value="Genomic_DNA"/>
</dbReference>
<dbReference type="Proteomes" id="UP000558488">
    <property type="component" value="Unassembled WGS sequence"/>
</dbReference>
<sequence>MGKKSLRNQKMTKSKEQLEELTLQWKINHLFSPLRPWRKKAGVEKIFCRAGEDIAIRGKNPFDNLPASKLSLPAKSSQSLFNGKASPKGSRCDWNQFKCEGVDASFGSLPPFFLLFFLPHPAGAQFHPRHPHSQLPY</sequence>
<name>A0A7J7WDE1_PIPKU</name>